<organism evidence="1 2">
    <name type="scientific">Flavobacterium frigidarium</name>
    <dbReference type="NCBI Taxonomy" id="99286"/>
    <lineage>
        <taxon>Bacteria</taxon>
        <taxon>Pseudomonadati</taxon>
        <taxon>Bacteroidota</taxon>
        <taxon>Flavobacteriia</taxon>
        <taxon>Flavobacteriales</taxon>
        <taxon>Flavobacteriaceae</taxon>
        <taxon>Flavobacterium</taxon>
    </lineage>
</organism>
<comment type="caution">
    <text evidence="1">The sequence shown here is derived from an EMBL/GenBank/DDBJ whole genome shotgun (WGS) entry which is preliminary data.</text>
</comment>
<dbReference type="InterPro" id="IPR032593">
    <property type="entry name" value="DUF4907"/>
</dbReference>
<name>A0ABV4KG31_9FLAO</name>
<keyword evidence="2" id="KW-1185">Reference proteome</keyword>
<sequence>MMMTIKNKIKNFWSIDQKFFSLTTAIKAQLLFVTFIFLSCHDNNTLKVAAIKVDNGWGYTIKQDDKIIIKQTVIPALTNNHSFKSEDDALKTGSLVVQRLQQNSSPTITMSDLKTLAIKF</sequence>
<reference evidence="1 2" key="1">
    <citation type="submission" date="2023-05" db="EMBL/GenBank/DDBJ databases">
        <title>Adaptations of aquatic viruses from atmosphere-close ecosystems of the Central Arctic Ocean.</title>
        <authorList>
            <person name="Rahlff J."/>
            <person name="Holmfeldt K."/>
        </authorList>
    </citation>
    <scope>NUCLEOTIDE SEQUENCE [LARGE SCALE GENOMIC DNA]</scope>
    <source>
        <strain evidence="1 2">Arc14</strain>
    </source>
</reference>
<accession>A0ABV4KG31</accession>
<evidence type="ECO:0000313" key="1">
    <source>
        <dbReference type="EMBL" id="MEZ7516231.1"/>
    </source>
</evidence>
<gene>
    <name evidence="1" type="ORF">QO192_13190</name>
</gene>
<protein>
    <submittedName>
        <fullName evidence="1">DUF4907 domain-containing protein</fullName>
    </submittedName>
</protein>
<dbReference type="EMBL" id="JASMRN010000011">
    <property type="protein sequence ID" value="MEZ7516231.1"/>
    <property type="molecule type" value="Genomic_DNA"/>
</dbReference>
<proteinExistence type="predicted"/>
<dbReference type="Proteomes" id="UP001568894">
    <property type="component" value="Unassembled WGS sequence"/>
</dbReference>
<dbReference type="Pfam" id="PF16250">
    <property type="entry name" value="DUF4907"/>
    <property type="match status" value="1"/>
</dbReference>
<evidence type="ECO:0000313" key="2">
    <source>
        <dbReference type="Proteomes" id="UP001568894"/>
    </source>
</evidence>